<comment type="subcellular location">
    <subcellularLocation>
        <location evidence="6">Cytoplasm</location>
    </subcellularLocation>
</comment>
<feature type="region of interest" description="Domain III" evidence="6">
    <location>
        <begin position="150"/>
        <end position="202"/>
    </location>
</feature>
<comment type="function">
    <text evidence="6">The RuvA-RuvB-RuvC complex processes Holliday junction (HJ) DNA during genetic recombination and DNA repair, while the RuvA-RuvB complex plays an important role in the rescue of blocked DNA replication forks via replication fork reversal (RFR). RuvA specifically binds to HJ cruciform DNA, conferring on it an open structure. The RuvB hexamer acts as an ATP-dependent pump, pulling dsDNA into and through the RuvAB complex. HJ branch migration allows RuvC to scan DNA until it finds its consensus sequence, where it cleaves and resolves the cruciform DNA.</text>
</comment>
<name>A0ABS7ZM49_9GAMM</name>
<dbReference type="SUPFAM" id="SSF46929">
    <property type="entry name" value="DNA helicase RuvA subunit, C-terminal domain"/>
    <property type="match status" value="1"/>
</dbReference>
<organism evidence="8 9">
    <name type="scientific">Thalassolituus marinus</name>
    <dbReference type="NCBI Taxonomy" id="671053"/>
    <lineage>
        <taxon>Bacteria</taxon>
        <taxon>Pseudomonadati</taxon>
        <taxon>Pseudomonadota</taxon>
        <taxon>Gammaproteobacteria</taxon>
        <taxon>Oceanospirillales</taxon>
        <taxon>Oceanospirillaceae</taxon>
        <taxon>Thalassolituus</taxon>
    </lineage>
</organism>
<feature type="domain" description="Helix-hairpin-helix DNA-binding motif class 1" evidence="7">
    <location>
        <begin position="73"/>
        <end position="92"/>
    </location>
</feature>
<keyword evidence="1 6" id="KW-0963">Cytoplasm</keyword>
<gene>
    <name evidence="6 8" type="primary">ruvA</name>
    <name evidence="8" type="ORF">I9W95_01545</name>
</gene>
<keyword evidence="9" id="KW-1185">Reference proteome</keyword>
<dbReference type="InterPro" id="IPR000085">
    <property type="entry name" value="RuvA"/>
</dbReference>
<keyword evidence="5 6" id="KW-0234">DNA repair</keyword>
<evidence type="ECO:0000256" key="1">
    <source>
        <dbReference type="ARBA" id="ARBA00022490"/>
    </source>
</evidence>
<dbReference type="InterPro" id="IPR011114">
    <property type="entry name" value="RuvA_C"/>
</dbReference>
<sequence>MIGRLQGVIVEKQAPELLLDVNGVGYEIQAPISTFAMLGKAGSQATLYTHLAIREDAHQLYGFSDKAQRTLFRTLIKVSGVGPKLALAILSGMDVNAFALCVHNEDVSALTKLPGVGKKTAERLIVEMRDRLKEWQAPAPLWAAADQADRAVQDNMLLEAESALIALGYKPQDAAKMLNKVAAEADSSEDLIRLALKSTLGQ</sequence>
<dbReference type="NCBIfam" id="TIGR00084">
    <property type="entry name" value="ruvA"/>
    <property type="match status" value="1"/>
</dbReference>
<evidence type="ECO:0000256" key="6">
    <source>
        <dbReference type="HAMAP-Rule" id="MF_00031"/>
    </source>
</evidence>
<evidence type="ECO:0000256" key="5">
    <source>
        <dbReference type="ARBA" id="ARBA00023204"/>
    </source>
</evidence>
<dbReference type="Pfam" id="PF01330">
    <property type="entry name" value="RuvA_N"/>
    <property type="match status" value="1"/>
</dbReference>
<keyword evidence="4 6" id="KW-0233">DNA recombination</keyword>
<evidence type="ECO:0000256" key="2">
    <source>
        <dbReference type="ARBA" id="ARBA00022763"/>
    </source>
</evidence>
<feature type="region of interest" description="Domain I" evidence="6">
    <location>
        <begin position="1"/>
        <end position="64"/>
    </location>
</feature>
<dbReference type="InterPro" id="IPR012340">
    <property type="entry name" value="NA-bd_OB-fold"/>
</dbReference>
<dbReference type="RefSeq" id="WP_225671100.1">
    <property type="nucleotide sequence ID" value="NZ_JAEDAH010000007.1"/>
</dbReference>
<dbReference type="InterPro" id="IPR003583">
    <property type="entry name" value="Hlx-hairpin-Hlx_DNA-bd_motif"/>
</dbReference>
<dbReference type="EMBL" id="JAEDAH010000007">
    <property type="protein sequence ID" value="MCA6062283.1"/>
    <property type="molecule type" value="Genomic_DNA"/>
</dbReference>
<evidence type="ECO:0000259" key="7">
    <source>
        <dbReference type="SMART" id="SM00278"/>
    </source>
</evidence>
<keyword evidence="3 6" id="KW-0238">DNA-binding</keyword>
<proteinExistence type="inferred from homology"/>
<dbReference type="Pfam" id="PF14520">
    <property type="entry name" value="HHH_5"/>
    <property type="match status" value="1"/>
</dbReference>
<evidence type="ECO:0000313" key="8">
    <source>
        <dbReference type="EMBL" id="MCA6062283.1"/>
    </source>
</evidence>
<dbReference type="HAMAP" id="MF_00031">
    <property type="entry name" value="DNA_HJ_migration_RuvA"/>
    <property type="match status" value="1"/>
</dbReference>
<dbReference type="Pfam" id="PF07499">
    <property type="entry name" value="RuvA_C"/>
    <property type="match status" value="1"/>
</dbReference>
<dbReference type="InterPro" id="IPR013849">
    <property type="entry name" value="DNA_helicase_Holl-junc_RuvA_I"/>
</dbReference>
<comment type="domain">
    <text evidence="6">Has three domains with a flexible linker between the domains II and III and assumes an 'L' shape. Domain III is highly mobile and contacts RuvB.</text>
</comment>
<dbReference type="Gene3D" id="2.40.50.140">
    <property type="entry name" value="Nucleic acid-binding proteins"/>
    <property type="match status" value="1"/>
</dbReference>
<dbReference type="SMART" id="SM00278">
    <property type="entry name" value="HhH1"/>
    <property type="match status" value="2"/>
</dbReference>
<comment type="similarity">
    <text evidence="6">Belongs to the RuvA family.</text>
</comment>
<dbReference type="SUPFAM" id="SSF50249">
    <property type="entry name" value="Nucleic acid-binding proteins"/>
    <property type="match status" value="1"/>
</dbReference>
<reference evidence="8 9" key="1">
    <citation type="submission" date="2020-12" db="EMBL/GenBank/DDBJ databases">
        <title>Novel Thalassolituus-related marine hydrocarbonoclastic bacteria mediated algae-derived hydrocarbons mineralization in twilight zone of the northern South China Sea.</title>
        <authorList>
            <person name="Dong C."/>
        </authorList>
    </citation>
    <scope>NUCLEOTIDE SEQUENCE [LARGE SCALE GENOMIC DNA]</scope>
    <source>
        <strain evidence="8 9">IMCC1826</strain>
    </source>
</reference>
<comment type="caution">
    <text evidence="8">The sequence shown here is derived from an EMBL/GenBank/DDBJ whole genome shotgun (WGS) entry which is preliminary data.</text>
</comment>
<feature type="domain" description="Helix-hairpin-helix DNA-binding motif class 1" evidence="7">
    <location>
        <begin position="108"/>
        <end position="127"/>
    </location>
</feature>
<comment type="caution">
    <text evidence="6">Lacks conserved residue(s) required for the propagation of feature annotation.</text>
</comment>
<keyword evidence="2 6" id="KW-0227">DNA damage</keyword>
<dbReference type="Proteomes" id="UP000714380">
    <property type="component" value="Unassembled WGS sequence"/>
</dbReference>
<evidence type="ECO:0000256" key="3">
    <source>
        <dbReference type="ARBA" id="ARBA00023125"/>
    </source>
</evidence>
<dbReference type="InterPro" id="IPR010994">
    <property type="entry name" value="RuvA_2-like"/>
</dbReference>
<dbReference type="Gene3D" id="1.10.8.10">
    <property type="entry name" value="DNA helicase RuvA subunit, C-terminal domain"/>
    <property type="match status" value="1"/>
</dbReference>
<protein>
    <recommendedName>
        <fullName evidence="6">Holliday junction branch migration complex subunit RuvA</fullName>
    </recommendedName>
</protein>
<dbReference type="CDD" id="cd14332">
    <property type="entry name" value="UBA_RuvA_C"/>
    <property type="match status" value="1"/>
</dbReference>
<comment type="subunit">
    <text evidence="6">Homotetramer. Forms an RuvA(8)-RuvB(12)-Holliday junction (HJ) complex. HJ DNA is sandwiched between 2 RuvA tetramers; dsDNA enters through RuvA and exits via RuvB. An RuvB hexamer assembles on each DNA strand where it exits the tetramer. Each RuvB hexamer is contacted by two RuvA subunits (via domain III) on 2 adjacent RuvB subunits; this complex drives branch migration. In the full resolvosome a probable DNA-RuvA(4)-RuvB(12)-RuvC(2) complex forms which resolves the HJ.</text>
</comment>
<accession>A0ABS7ZM49</accession>
<dbReference type="SUPFAM" id="SSF47781">
    <property type="entry name" value="RuvA domain 2-like"/>
    <property type="match status" value="1"/>
</dbReference>
<evidence type="ECO:0000256" key="4">
    <source>
        <dbReference type="ARBA" id="ARBA00023172"/>
    </source>
</evidence>
<dbReference type="Gene3D" id="1.10.150.20">
    <property type="entry name" value="5' to 3' exonuclease, C-terminal subdomain"/>
    <property type="match status" value="1"/>
</dbReference>
<dbReference type="InterPro" id="IPR036267">
    <property type="entry name" value="RuvA_C_sf"/>
</dbReference>
<evidence type="ECO:0000313" key="9">
    <source>
        <dbReference type="Proteomes" id="UP000714380"/>
    </source>
</evidence>